<dbReference type="RefSeq" id="WP_055741581.1">
    <property type="nucleotide sequence ID" value="NZ_JAAIWL010000004.1"/>
</dbReference>
<name>A0A0Q3WT88_9BACI</name>
<dbReference type="Pfam" id="PF00266">
    <property type="entry name" value="Aminotran_5"/>
    <property type="match status" value="1"/>
</dbReference>
<keyword evidence="4 7" id="KW-0663">Pyridoxal phosphate</keyword>
<dbReference type="InterPro" id="IPR024169">
    <property type="entry name" value="SP_NH2Trfase/AEP_transaminase"/>
</dbReference>
<protein>
    <recommendedName>
        <fullName evidence="7">2-aminoethylphosphonate--pyruvate transaminase</fullName>
        <ecNumber evidence="7">2.6.1.37</ecNumber>
    </recommendedName>
    <alternativeName>
        <fullName evidence="7">2-aminoethylphosphonate aminotransferase</fullName>
    </alternativeName>
    <alternativeName>
        <fullName evidence="7">AEP transaminase</fullName>
        <shortName evidence="7">AEPT</shortName>
    </alternativeName>
</protein>
<dbReference type="Proteomes" id="UP000051888">
    <property type="component" value="Unassembled WGS sequence"/>
</dbReference>
<dbReference type="InterPro" id="IPR015424">
    <property type="entry name" value="PyrdxlP-dep_Trfase"/>
</dbReference>
<dbReference type="HAMAP" id="MF_01376">
    <property type="entry name" value="PhnW_aminotrans_5"/>
    <property type="match status" value="1"/>
</dbReference>
<evidence type="ECO:0000256" key="6">
    <source>
        <dbReference type="ARBA" id="ARBA00049460"/>
    </source>
</evidence>
<dbReference type="STRING" id="157838.AN964_20000"/>
<evidence type="ECO:0000256" key="7">
    <source>
        <dbReference type="HAMAP-Rule" id="MF_01376"/>
    </source>
</evidence>
<gene>
    <name evidence="7" type="primary">phnW</name>
    <name evidence="11" type="ORF">AN964_20000</name>
</gene>
<evidence type="ECO:0000256" key="8">
    <source>
        <dbReference type="PIRSR" id="PIRSR000524-1"/>
    </source>
</evidence>
<sequence length="364" mass="41236">MNNYKLLTPGPLTTTKSVKEEMLFDRCTWDQDYKDITQKIRSQLLALAGATNEEYTVVLMQGSGTFAVESVMNTAITDHDKSLIITNGAYGERIVKMAKYIGLTFREYSIPYNEYPNEAELRSILDEDQEITHIIMVHCETTTGILNPIEVVANLSKSYGKTLIIDAMSSFGGMEINVPALGIDYLISSANKCIQGVPGFGFVIAKLEKLLTCEGNSRSLSLDLYDQWKEMENDGKWRYTSPTHVVAAFSKAMDELIEEGGIPARHARYQNNNRILRERLEKVGIHAYIAEEKQSPIITTFLFPNEQFNFEDFYSYVKERGFVLYPGKLTDVDTFRIGNIGEIHEEDIQTLCNIIEEYMGVMAK</sequence>
<comment type="caution">
    <text evidence="11">The sequence shown here is derived from an EMBL/GenBank/DDBJ whole genome shotgun (WGS) entry which is preliminary data.</text>
</comment>
<evidence type="ECO:0000256" key="9">
    <source>
        <dbReference type="PIRSR" id="PIRSR000524-50"/>
    </source>
</evidence>
<comment type="function">
    <text evidence="7">Involved in phosphonate degradation.</text>
</comment>
<proteinExistence type="inferred from homology"/>
<dbReference type="PANTHER" id="PTHR42778">
    <property type="entry name" value="2-AMINOETHYLPHOSPHONATE--PYRUVATE TRANSAMINASE"/>
    <property type="match status" value="1"/>
</dbReference>
<dbReference type="GO" id="GO:0047304">
    <property type="term" value="F:2-aminoethylphosphonate-pyruvate transaminase activity"/>
    <property type="evidence" value="ECO:0007669"/>
    <property type="project" value="UniProtKB-UniRule"/>
</dbReference>
<evidence type="ECO:0000256" key="5">
    <source>
        <dbReference type="ARBA" id="ARBA00023317"/>
    </source>
</evidence>
<dbReference type="InterPro" id="IPR000192">
    <property type="entry name" value="Aminotrans_V_dom"/>
</dbReference>
<evidence type="ECO:0000256" key="4">
    <source>
        <dbReference type="ARBA" id="ARBA00022898"/>
    </source>
</evidence>
<dbReference type="NCBIfam" id="TIGR02326">
    <property type="entry name" value="transamin_PhnW"/>
    <property type="match status" value="1"/>
</dbReference>
<reference evidence="11 12" key="1">
    <citation type="submission" date="2015-09" db="EMBL/GenBank/DDBJ databases">
        <title>Genome sequencing project for genomic taxonomy and phylogenomics of Bacillus-like bacteria.</title>
        <authorList>
            <person name="Liu B."/>
            <person name="Wang J."/>
            <person name="Zhu Y."/>
            <person name="Liu G."/>
            <person name="Chen Q."/>
            <person name="Chen Z."/>
            <person name="Lan J."/>
            <person name="Che J."/>
            <person name="Ge C."/>
            <person name="Shi H."/>
            <person name="Pan Z."/>
            <person name="Liu X."/>
        </authorList>
    </citation>
    <scope>NUCLEOTIDE SEQUENCE [LARGE SCALE GENOMIC DNA]</scope>
    <source>
        <strain evidence="11 12">LMG 18435</strain>
    </source>
</reference>
<organism evidence="11 12">
    <name type="scientific">Heyndrickxia shackletonii</name>
    <dbReference type="NCBI Taxonomy" id="157838"/>
    <lineage>
        <taxon>Bacteria</taxon>
        <taxon>Bacillati</taxon>
        <taxon>Bacillota</taxon>
        <taxon>Bacilli</taxon>
        <taxon>Bacillales</taxon>
        <taxon>Bacillaceae</taxon>
        <taxon>Heyndrickxia</taxon>
    </lineage>
</organism>
<keyword evidence="2 7" id="KW-0032">Aminotransferase</keyword>
<evidence type="ECO:0000313" key="12">
    <source>
        <dbReference type="Proteomes" id="UP000051888"/>
    </source>
</evidence>
<dbReference type="NCBIfam" id="TIGR03301">
    <property type="entry name" value="PhnW-AepZ"/>
    <property type="match status" value="1"/>
</dbReference>
<comment type="subunit">
    <text evidence="7">Homodimer.</text>
</comment>
<comment type="catalytic activity">
    <reaction evidence="6 7">
        <text>(2-aminoethyl)phosphonate + pyruvate = phosphonoacetaldehyde + L-alanine</text>
        <dbReference type="Rhea" id="RHEA:17021"/>
        <dbReference type="ChEBI" id="CHEBI:15361"/>
        <dbReference type="ChEBI" id="CHEBI:57418"/>
        <dbReference type="ChEBI" id="CHEBI:57972"/>
        <dbReference type="ChEBI" id="CHEBI:58383"/>
        <dbReference type="EC" id="2.6.1.37"/>
    </reaction>
</comment>
<dbReference type="GO" id="GO:0019700">
    <property type="term" value="P:organic phosphonate catabolic process"/>
    <property type="evidence" value="ECO:0007669"/>
    <property type="project" value="UniProtKB-UniRule"/>
</dbReference>
<accession>A0A0Q3WT88</accession>
<feature type="domain" description="Aminotransferase class V" evidence="10">
    <location>
        <begin position="31"/>
        <end position="325"/>
    </location>
</feature>
<dbReference type="InterPro" id="IPR015422">
    <property type="entry name" value="PyrdxlP-dep_Trfase_small"/>
</dbReference>
<dbReference type="NCBIfam" id="NF010006">
    <property type="entry name" value="PRK13479.1"/>
    <property type="match status" value="1"/>
</dbReference>
<dbReference type="PIRSF" id="PIRSF000524">
    <property type="entry name" value="SPT"/>
    <property type="match status" value="1"/>
</dbReference>
<comment type="similarity">
    <text evidence="7">Belongs to the class-V pyridoxal-phosphate-dependent aminotransferase family. PhnW subfamily.</text>
</comment>
<feature type="binding site" evidence="8">
    <location>
        <position position="336"/>
    </location>
    <ligand>
        <name>substrate</name>
    </ligand>
</feature>
<evidence type="ECO:0000256" key="3">
    <source>
        <dbReference type="ARBA" id="ARBA00022679"/>
    </source>
</evidence>
<dbReference type="OrthoDB" id="389074at2"/>
<keyword evidence="12" id="KW-1185">Reference proteome</keyword>
<dbReference type="AlphaFoldDB" id="A0A0Q3WT88"/>
<keyword evidence="3 7" id="KW-0808">Transferase</keyword>
<dbReference type="Gene3D" id="3.40.640.10">
    <property type="entry name" value="Type I PLP-dependent aspartate aminotransferase-like (Major domain)"/>
    <property type="match status" value="1"/>
</dbReference>
<feature type="modified residue" description="N6-(pyridoxal phosphate)lysine" evidence="7 9">
    <location>
        <position position="192"/>
    </location>
</feature>
<dbReference type="InterPro" id="IPR012703">
    <property type="entry name" value="NH2EtPonate_pyrv_transaminase"/>
</dbReference>
<dbReference type="EMBL" id="LJJC01000006">
    <property type="protein sequence ID" value="KQL51275.1"/>
    <property type="molecule type" value="Genomic_DNA"/>
</dbReference>
<dbReference type="EC" id="2.6.1.37" evidence="7"/>
<dbReference type="PANTHER" id="PTHR42778:SF1">
    <property type="entry name" value="2-AMINOETHYLPHOSPHONATE--PYRUVATE TRANSAMINASE"/>
    <property type="match status" value="1"/>
</dbReference>
<evidence type="ECO:0000256" key="1">
    <source>
        <dbReference type="ARBA" id="ARBA00001933"/>
    </source>
</evidence>
<dbReference type="SUPFAM" id="SSF53383">
    <property type="entry name" value="PLP-dependent transferases"/>
    <property type="match status" value="1"/>
</dbReference>
<evidence type="ECO:0000259" key="10">
    <source>
        <dbReference type="Pfam" id="PF00266"/>
    </source>
</evidence>
<evidence type="ECO:0000313" key="11">
    <source>
        <dbReference type="EMBL" id="KQL51275.1"/>
    </source>
</evidence>
<comment type="cofactor">
    <cofactor evidence="1 7 9">
        <name>pyridoxal 5'-phosphate</name>
        <dbReference type="ChEBI" id="CHEBI:597326"/>
    </cofactor>
</comment>
<keyword evidence="5 7" id="KW-0670">Pyruvate</keyword>
<dbReference type="InterPro" id="IPR015421">
    <property type="entry name" value="PyrdxlP-dep_Trfase_major"/>
</dbReference>
<dbReference type="PATRIC" id="fig|157838.3.peg.4413"/>
<dbReference type="Gene3D" id="3.90.1150.10">
    <property type="entry name" value="Aspartate Aminotransferase, domain 1"/>
    <property type="match status" value="1"/>
</dbReference>
<evidence type="ECO:0000256" key="2">
    <source>
        <dbReference type="ARBA" id="ARBA00022576"/>
    </source>
</evidence>